<protein>
    <submittedName>
        <fullName evidence="1">Uncharacterized protein</fullName>
    </submittedName>
</protein>
<evidence type="ECO:0000313" key="2">
    <source>
        <dbReference type="Proteomes" id="UP001206925"/>
    </source>
</evidence>
<dbReference type="Proteomes" id="UP001206925">
    <property type="component" value="Unassembled WGS sequence"/>
</dbReference>
<organism evidence="1 2">
    <name type="scientific">Ambrosia artemisiifolia</name>
    <name type="common">Common ragweed</name>
    <dbReference type="NCBI Taxonomy" id="4212"/>
    <lineage>
        <taxon>Eukaryota</taxon>
        <taxon>Viridiplantae</taxon>
        <taxon>Streptophyta</taxon>
        <taxon>Embryophyta</taxon>
        <taxon>Tracheophyta</taxon>
        <taxon>Spermatophyta</taxon>
        <taxon>Magnoliopsida</taxon>
        <taxon>eudicotyledons</taxon>
        <taxon>Gunneridae</taxon>
        <taxon>Pentapetalae</taxon>
        <taxon>asterids</taxon>
        <taxon>campanulids</taxon>
        <taxon>Asterales</taxon>
        <taxon>Asteraceae</taxon>
        <taxon>Asteroideae</taxon>
        <taxon>Heliantheae alliance</taxon>
        <taxon>Heliantheae</taxon>
        <taxon>Ambrosia</taxon>
    </lineage>
</organism>
<gene>
    <name evidence="1" type="ORF">M8C21_022850</name>
</gene>
<evidence type="ECO:0000313" key="1">
    <source>
        <dbReference type="EMBL" id="KAI7757296.1"/>
    </source>
</evidence>
<dbReference type="EMBL" id="JAMZMK010000139">
    <property type="protein sequence ID" value="KAI7757296.1"/>
    <property type="molecule type" value="Genomic_DNA"/>
</dbReference>
<reference evidence="1" key="1">
    <citation type="submission" date="2022-06" db="EMBL/GenBank/DDBJ databases">
        <title>Uncovering the hologenomic basis of an extraordinary plant invasion.</title>
        <authorList>
            <person name="Bieker V.C."/>
            <person name="Martin M.D."/>
            <person name="Gilbert T."/>
            <person name="Hodgins K."/>
            <person name="Battlay P."/>
            <person name="Petersen B."/>
            <person name="Wilson J."/>
        </authorList>
    </citation>
    <scope>NUCLEOTIDE SEQUENCE</scope>
    <source>
        <strain evidence="1">AA19_3_7</strain>
        <tissue evidence="1">Leaf</tissue>
    </source>
</reference>
<sequence length="93" mass="10295">MSISKLARCKQIVEALIVLSVSMEEEENEEIKEEAPKDETTIKVENGNLDCRMVSSNLSSCTSSPWINVSQSPRAMAFVMAIDSVNQNEGMKI</sequence>
<keyword evidence="2" id="KW-1185">Reference proteome</keyword>
<comment type="caution">
    <text evidence="1">The sequence shown here is derived from an EMBL/GenBank/DDBJ whole genome shotgun (WGS) entry which is preliminary data.</text>
</comment>
<proteinExistence type="predicted"/>
<dbReference type="AlphaFoldDB" id="A0AAD5DEL0"/>
<name>A0AAD5DEL0_AMBAR</name>
<accession>A0AAD5DEL0</accession>